<dbReference type="Pfam" id="PF16197">
    <property type="entry name" value="KAsynt_C_assoc"/>
    <property type="match status" value="3"/>
</dbReference>
<keyword evidence="2" id="KW-0597">Phosphoprotein</keyword>
<dbReference type="InterPro" id="IPR014043">
    <property type="entry name" value="Acyl_transferase_dom"/>
</dbReference>
<dbReference type="Gene3D" id="1.10.1200.10">
    <property type="entry name" value="ACP-like"/>
    <property type="match status" value="3"/>
</dbReference>
<dbReference type="SUPFAM" id="SSF52151">
    <property type="entry name" value="FabD/lysophospholipase-like"/>
    <property type="match status" value="3"/>
</dbReference>
<evidence type="ECO:0000256" key="2">
    <source>
        <dbReference type="ARBA" id="ARBA00022553"/>
    </source>
</evidence>
<dbReference type="STRING" id="745366.GA0070213_1285"/>
<evidence type="ECO:0000256" key="3">
    <source>
        <dbReference type="ARBA" id="ARBA00022679"/>
    </source>
</evidence>
<dbReference type="InterPro" id="IPR001227">
    <property type="entry name" value="Ac_transferase_dom_sf"/>
</dbReference>
<accession>A0A1C5KA63</accession>
<feature type="domain" description="Carrier" evidence="6">
    <location>
        <begin position="1226"/>
        <end position="1301"/>
    </location>
</feature>
<dbReference type="PROSITE" id="PS00012">
    <property type="entry name" value="PHOSPHOPANTETHEINE"/>
    <property type="match status" value="3"/>
</dbReference>
<dbReference type="InterPro" id="IPR020806">
    <property type="entry name" value="PKS_PP-bd"/>
</dbReference>
<dbReference type="InterPro" id="IPR016036">
    <property type="entry name" value="Malonyl_transacylase_ACP-bd"/>
</dbReference>
<name>A0A1C5KA63_9ACTN</name>
<dbReference type="InterPro" id="IPR016035">
    <property type="entry name" value="Acyl_Trfase/lysoPLipase"/>
</dbReference>
<dbReference type="SUPFAM" id="SSF47336">
    <property type="entry name" value="ACP-like"/>
    <property type="match status" value="3"/>
</dbReference>
<dbReference type="InterPro" id="IPR018201">
    <property type="entry name" value="Ketoacyl_synth_AS"/>
</dbReference>
<dbReference type="Gene3D" id="3.40.50.720">
    <property type="entry name" value="NAD(P)-binding Rossmann-like Domain"/>
    <property type="match status" value="3"/>
</dbReference>
<dbReference type="CDD" id="cd00833">
    <property type="entry name" value="PKS"/>
    <property type="match status" value="3"/>
</dbReference>
<dbReference type="InterPro" id="IPR032821">
    <property type="entry name" value="PKS_assoc"/>
</dbReference>
<dbReference type="GO" id="GO:0004315">
    <property type="term" value="F:3-oxoacyl-[acyl-carrier-protein] synthase activity"/>
    <property type="evidence" value="ECO:0007669"/>
    <property type="project" value="InterPro"/>
</dbReference>
<dbReference type="PROSITE" id="PS50075">
    <property type="entry name" value="CARRIER"/>
    <property type="match status" value="3"/>
</dbReference>
<keyword evidence="9" id="KW-1185">Reference proteome</keyword>
<dbReference type="SUPFAM" id="SSF51735">
    <property type="entry name" value="NAD(P)-binding Rossmann-fold domains"/>
    <property type="match status" value="6"/>
</dbReference>
<dbReference type="InterPro" id="IPR036736">
    <property type="entry name" value="ACP-like_sf"/>
</dbReference>
<dbReference type="Gene3D" id="3.30.70.3290">
    <property type="match status" value="3"/>
</dbReference>
<dbReference type="EMBL" id="FMDM01000028">
    <property type="protein sequence ID" value="SCG79469.1"/>
    <property type="molecule type" value="Genomic_DNA"/>
</dbReference>
<feature type="domain" description="Carrier" evidence="6">
    <location>
        <begin position="4053"/>
        <end position="4131"/>
    </location>
</feature>
<dbReference type="PANTHER" id="PTHR43775:SF51">
    <property type="entry name" value="INACTIVE PHENOLPHTHIOCEROL SYNTHESIS POLYKETIDE SYNTHASE TYPE I PKS1-RELATED"/>
    <property type="match status" value="1"/>
</dbReference>
<dbReference type="Proteomes" id="UP000199360">
    <property type="component" value="Unassembled WGS sequence"/>
</dbReference>
<evidence type="ECO:0000313" key="9">
    <source>
        <dbReference type="Proteomes" id="UP000199360"/>
    </source>
</evidence>
<dbReference type="SUPFAM" id="SSF53901">
    <property type="entry name" value="Thiolase-like"/>
    <property type="match status" value="4"/>
</dbReference>
<dbReference type="InterPro" id="IPR057326">
    <property type="entry name" value="KR_dom"/>
</dbReference>
<evidence type="ECO:0000259" key="7">
    <source>
        <dbReference type="PROSITE" id="PS52004"/>
    </source>
</evidence>
<dbReference type="Gene3D" id="3.40.47.10">
    <property type="match status" value="3"/>
</dbReference>
<dbReference type="RefSeq" id="WP_217628681.1">
    <property type="nucleotide sequence ID" value="NZ_FMDM01000028.1"/>
</dbReference>
<dbReference type="InterPro" id="IPR041618">
    <property type="entry name" value="PKS_DE"/>
</dbReference>
<dbReference type="SMART" id="SM00822">
    <property type="entry name" value="PKS_KR"/>
    <property type="match status" value="3"/>
</dbReference>
<keyword evidence="3 8" id="KW-0808">Transferase</keyword>
<dbReference type="Gene3D" id="3.40.366.10">
    <property type="entry name" value="Malonyl-Coenzyme A Acyl Carrier Protein, domain 2"/>
    <property type="match status" value="3"/>
</dbReference>
<dbReference type="InterPro" id="IPR020841">
    <property type="entry name" value="PKS_Beta-ketoAc_synthase_dom"/>
</dbReference>
<dbReference type="Pfam" id="PF02801">
    <property type="entry name" value="Ketoacyl-synt_C"/>
    <property type="match status" value="3"/>
</dbReference>
<dbReference type="Pfam" id="PF18369">
    <property type="entry name" value="PKS_DE"/>
    <property type="match status" value="1"/>
</dbReference>
<dbReference type="InterPro" id="IPR014031">
    <property type="entry name" value="Ketoacyl_synth_C"/>
</dbReference>
<evidence type="ECO:0000256" key="1">
    <source>
        <dbReference type="ARBA" id="ARBA00022450"/>
    </source>
</evidence>
<dbReference type="FunFam" id="3.40.47.10:FF:000019">
    <property type="entry name" value="Polyketide synthase type I"/>
    <property type="match status" value="2"/>
</dbReference>
<dbReference type="GO" id="GO:0006633">
    <property type="term" value="P:fatty acid biosynthetic process"/>
    <property type="evidence" value="ECO:0007669"/>
    <property type="project" value="InterPro"/>
</dbReference>
<dbReference type="InterPro" id="IPR036291">
    <property type="entry name" value="NAD(P)-bd_dom_sf"/>
</dbReference>
<dbReference type="GO" id="GO:0004312">
    <property type="term" value="F:fatty acid synthase activity"/>
    <property type="evidence" value="ECO:0007669"/>
    <property type="project" value="TreeGrafter"/>
</dbReference>
<dbReference type="Pfam" id="PF00698">
    <property type="entry name" value="Acyl_transf_1"/>
    <property type="match status" value="3"/>
</dbReference>
<dbReference type="PROSITE" id="PS00606">
    <property type="entry name" value="KS3_1"/>
    <property type="match status" value="3"/>
</dbReference>
<dbReference type="FunFam" id="1.10.1200.10:FF:000007">
    <property type="entry name" value="Probable polyketide synthase pks17"/>
    <property type="match status" value="2"/>
</dbReference>
<dbReference type="SMART" id="SM00825">
    <property type="entry name" value="PKS_KS"/>
    <property type="match status" value="3"/>
</dbReference>
<reference evidence="9" key="1">
    <citation type="submission" date="2016-06" db="EMBL/GenBank/DDBJ databases">
        <authorList>
            <person name="Varghese N."/>
            <person name="Submissions Spin"/>
        </authorList>
    </citation>
    <scope>NUCLEOTIDE SEQUENCE [LARGE SCALE GENOMIC DNA]</scope>
    <source>
        <strain evidence="9">DSM 45647</strain>
    </source>
</reference>
<keyword evidence="5" id="KW-0012">Acyltransferase</keyword>
<keyword evidence="1" id="KW-0596">Phosphopantetheine</keyword>
<feature type="domain" description="Ketosynthase family 3 (KS3)" evidence="7">
    <location>
        <begin position="2723"/>
        <end position="3136"/>
    </location>
</feature>
<dbReference type="PROSITE" id="PS52004">
    <property type="entry name" value="KS3_2"/>
    <property type="match status" value="3"/>
</dbReference>
<dbReference type="SMART" id="SM01294">
    <property type="entry name" value="PKS_PP_betabranch"/>
    <property type="match status" value="2"/>
</dbReference>
<evidence type="ECO:0000256" key="5">
    <source>
        <dbReference type="ARBA" id="ARBA00023315"/>
    </source>
</evidence>
<dbReference type="SUPFAM" id="SSF55048">
    <property type="entry name" value="Probable ACP-binding domain of malonyl-CoA ACP transacylase"/>
    <property type="match status" value="3"/>
</dbReference>
<dbReference type="InterPro" id="IPR006162">
    <property type="entry name" value="Ppantetheine_attach_site"/>
</dbReference>
<evidence type="ECO:0000313" key="8">
    <source>
        <dbReference type="EMBL" id="SCG79469.1"/>
    </source>
</evidence>
<dbReference type="GO" id="GO:0031177">
    <property type="term" value="F:phosphopantetheine binding"/>
    <property type="evidence" value="ECO:0007669"/>
    <property type="project" value="InterPro"/>
</dbReference>
<dbReference type="Pfam" id="PF00550">
    <property type="entry name" value="PP-binding"/>
    <property type="match status" value="3"/>
</dbReference>
<dbReference type="CDD" id="cd08952">
    <property type="entry name" value="KR_1_SDR_x"/>
    <property type="match status" value="3"/>
</dbReference>
<feature type="domain" description="Carrier" evidence="6">
    <location>
        <begin position="2626"/>
        <end position="2704"/>
    </location>
</feature>
<dbReference type="SMART" id="SM00823">
    <property type="entry name" value="PKS_PP"/>
    <property type="match status" value="3"/>
</dbReference>
<gene>
    <name evidence="8" type="ORF">GA0070213_1285</name>
</gene>
<dbReference type="InterPro" id="IPR009081">
    <property type="entry name" value="PP-bd_ACP"/>
</dbReference>
<sequence>MSGRVAYQFGLEGPAVTIDTACSSSLVALHLAVQALRAGECDLALAGGVTVLTNPGIFTLFARQRGLAADARCKPFAAAADGTSMAEGAGVLVVERLSDARRHGHRVLAVVRGSAINSDGASNGLTAPNGPAQQRVITQALANADLTPTDVDVVEAHGTGTALGDPIEAQALLATYGQDRDRPLWLGSVKSNIGHTQAAAGVAGIIKMVMALRHEALPASLHVDEPTPEVDWSTGAVRLLTEARPWDTTDDRPRRFAVSSFGISGTNAHAILEAPPVAPAPPAPVPVDRPVVWTVHGRTESALRAQAARLRELLAEGPALADVAVSLATTRARLAHRAAVVASDVPGFLAGLAEIESGRAGGAATAGRTAFLFTGQGAQRIGMGTGLAARFPVFAEAFDAVVARFDGLREALDSDAIHRTVHAQAGLFAVEVALFRLLESWGVTPDYLLGHSIGEIAAAHVAGVLSLDDAVTLVAARGRLMQALPAGGAMLAVQASEESVRETIAGTGVDVAAVNGPTSVVISGPADVIDELAPRFAKATRLTVSHAFHSALMEPMLASFASEIENLTHDRPAVPIVSNLTGQPVEEFTADHWVRHVREAVRFADGVRWLADHGATRCVEIGPAAVLTTMARDVAPDLASIPTQRKDAEEDRTVLQALADLHVAGHDVDWAAVTAPSGGTVVDLPTYAFQHERFWLDPGRRSATARDAESGDAGFWDAVEREDLTGLAGVLDATDDLLRPVVPVLSSWRRRNRAADTADAWRMRAGWQPLDALPAGHLTGTWLLVAPENVDPSGVRDALETAGATVRLATGPDRLGEHPDLTGVLALTGPADEPDPRHPAVPAGIGATLDLIRALAATDLTAPLWCVTRGAVSVGRSDPLRRPAQAQFWGLGRVAALELPQRWGGLLDLPDTLDATAGERLAAALAQRTEDQIAVRASGIFGRRITAAPVNRTATPWQPRGTTVITGGTGALGAEVARLLARRGAPHLLLTSRRGIDAPGARALEAELVTLGSRVTVAAVDVADRDALAAVLDAVAADVPVHAVVHAAGVAPSLDLAHTDTAAYADVVAGKVLGASHLDALLAGADLDRFVVFSSIAGIWGSGGQAAYAAANAHLDALAAARTARGAPATAVAWGPWAEIGLAADAVSADHLLRRGLRAMPPALAMTAFARAVDHGDTELVVADVDWPRFTDAFTAGRPSRLFDGLVAARVETPPATEPAARRELPALRDLVRVRAAAVLGFADATEITPATAFHDLGFDSLTAVDLRNALQRELSLALPSSLVFDHPSPEALARHLHDLLGGTPSEVVAPAYAPVAGDDIVIVGMACRYPGGVESPEDLWRLVADGADGTSGFPVDRGWQVPARTPYARTGGFVHTAAQFDAGLFGISPREAVAMDPQQRLLLEVSWETLERSGVDPRSLRGRPVGVFVGASHSGYTADGADGHVLTGTANSVISGRVSYSFGFEGPAMTVDTACSSSLVALHLAAQALRSGECDLALAGGVTVITGPEVFAEFARQDGLSSDGRCRSFAGSADGTGWGEGAGMLLVERRGDAERLGHRILAVVAGSAINSDGASNGLTAPNGPAQQRVIRQALASAGLTTADVDVVEAHGTGTRLGDPIEAQALLATYGQDRDEPLWLGSIKSNIGHTQAAAGVAGIIKLVMAMRHGVLPATLHVDEPTTHVDWSAGAVQLLTEARPWEPAGNPRRGAVSAFGISGTNAHLILEEPAARPAPTETPEVEGPLPWPVSARSAEALAGQVQRLRDVVAAEPELDRTAVAWSLATGRAALEHRAVLLAGTRDEVLAGLRATAGPDAVGAHAAVVSGVVTEGSLAFLFTGQGAQRIGMGLRLAERFPVFAAAFDAICARFDLVLDVPLREALESEAIHRTVYTQAGLFAVEVALYRLLESWGVTPDYLLGHSIGEIAAAHVAGVLSLDDAVTLVAARGRLMQALPAGGAMLAVQGTEESVREVIAGAGVDIAAVNGPTSVVISGPAGAIDALAPRFAKATRLTVSHAFHSSLMEPMLADFAAAIGHLDFGAPRIAIVSNLTGEPVEEFTAGYWVRHVREAVRFDDGMRWLAANGVTRCLEVGPAGVLSATAAPELTYVAALRKDRDEASTVLAAAATLWTLGVPVDWTAVLPAAPRVDLPTYAFHHRHYWAEPVTACRHHGNQPAETDTWQHHVTWQPVDLAPTALTGRWLVATADGTDPEDVTAALTRAGAEPVRLPLTPDDDRYSIADRLLDEAFDGAVVLPGPGDDGVLVTTALLQALGDVESDAPLWCLTRGAVSVAPSEPPADAAGAQVWGLGQVAALELPHRWGGLVDLPPTLDERAADRLVATLVRRDESQVALRAAGAFARRLDRAPHTGADFVPPDGPVLVTGGTGALGAHVARWLAGAGVGRLVLTSRRGPDAPGAVDLLAELTALGAEATVVACDVTDEAALRDLVATHDWRGVVHAAGILDDGVLESLTPERITEVARVKVGTARLLDELTGDLSMFVLFSSVAGTIGSPGQANYAAANAGLDALARDRQARGLPATSIAWGPWADGGMADADAVGRRLSRGGLAPMDPARAMAAFASAVAGGAPAVLVADADWPTLATGRADRLLDVLAPVARQAAADAGVIDGASSAELLRVVCESTALVLGHGSAADVDPERAFRDLGLDSLTGVELRNLLTRATTMPLPATLVFDHPTPAALAEHLREQLTGAAGVPQEPVGGPERDADDPIVIVGMSCRFPGGVTNPDELWELLLAGRDGLSGFPTDRGWGAGLPVGVGGFVEDATGFDAELFGVSPREALAMDPQQRVLLESVWEAFERAGIDPGSLRGSRTGVFAGTNGQDYTGVVLGSGDPLVDGFVSTGNAAAVLSGRIAYTFGLEGPAMTVDTACSSSLVALHLATQALRAGECSLAVVGGVTVMSTPGAFVEFARQDGLAAEGRCKAFAAAADGTGWAEGAGVLVVERLSDARRQGHQVLAVVRGSAINSDGASNGLTAPNGPSQQRVIRQALTSAGLAPSDVDAVEAHGTGTKLGDPIEAQALLATYGQDRDRPLWLGSIKSNIGHTQAAAGVAGIIKMVMALRHGVLPPTLHVDAPTPHVDWSAGSVELLTEARDWPAGNRPRRAGVSSFGLSGTNAHTILEAYEQEPADVGTPAEPVAWLLSAKTPAGVRDQAARLGALPDQDVFRVGHDLALGRRALEHRAVVVGTDPDDFRAGLGALERDEPAGNLVRGTATRGGLAFLFSGQGSQRPHMGRGLYERHPVYAAAFDAVCARFDGLLDTPLREVVLGGSDLIHRTDYTQAGLFAVEVALFRLLESWGVTPDHLLGHSIGEVVAAHVAGALSLDDAVTLVAARGRLMQALPAGGAMLAVQASEAEVRDALAPYADRLGIAAVNGPTAVVVSGSAEAVDELAPRFAKTTRLTVSHAFHSPLMEPMLAGFASAIAGIAYQPPRIPVLSNLTNEPVESFSADYWVRHVREAVRFADGVGHLAAAGVTRFAEVGPSGVLAGMVQSCLADRDGAFTLAPMLRGDRDEATAVLQATAALHVAGVDVDWATVFGGHRGRLADLPTYPFQRQRFWPEVTAAARPAPASPTDAWRYAPAWQRIDPPATPRLTGNWLVVTAGGGADDVVAALRAAGADPAELVLDADVDRRELADQLADRPEPAGMLCAFDGPRAAAQLTTLLQALDDADVLTPLWCLTRGAVSVAAVEPLGDPAQAQLWGLGRVAALEFPRRWGGLVDVPAVLTARDGDRLAAALTVAGEDQIAVRSAGLLVRRLRPAPAPVAATPYQPRGTILVTGGTGALGAHTARWLAARGAEHLLLVSRRGPAAPGAAELVTELAGLGARATVAACDVADPAALADLLATVPDLTGVVHAAGVNGLTGLADVTPAEFAEVLHGKMAGAVNLDAQTGDLDLFVVFSSISGVWGSGGQGAYAAGNAFLDALVRSRRDSGRTGTSIAWGPWAGSGMAADPEAEEYLRGRGLAALDPAAAVAALERAVDGGDIEVTVADVSWERFAETFTAGRPSALFADLLAEAPPVDAPRADAGLRERLLPLPRGEQAEELLTLVRREVAAVLGHPTIATVPGGRAFKELGFDSLTAVELRNRLKVATGAELPASLVFDHPSPVAVATLLHDLLIGAPESAVEPFLAQLDHLEAAGADLDGVARARIAMRLNAFLSRWNTGRPVETVETTPDELMAASDDELIDFIKQQLDQA</sequence>
<feature type="domain" description="Ketosynthase family 3 (KS3)" evidence="7">
    <location>
        <begin position="1"/>
        <end position="274"/>
    </location>
</feature>
<dbReference type="InterPro" id="IPR013968">
    <property type="entry name" value="PKS_KR"/>
</dbReference>
<evidence type="ECO:0000256" key="4">
    <source>
        <dbReference type="ARBA" id="ARBA00023268"/>
    </source>
</evidence>
<protein>
    <submittedName>
        <fullName evidence="8">Acyl transferase domain-containing protein</fullName>
    </submittedName>
</protein>
<feature type="domain" description="Ketosynthase family 3 (KS3)" evidence="7">
    <location>
        <begin position="1318"/>
        <end position="1727"/>
    </location>
</feature>
<dbReference type="Pfam" id="PF00109">
    <property type="entry name" value="ketoacyl-synt"/>
    <property type="match status" value="3"/>
</dbReference>
<dbReference type="InterPro" id="IPR016039">
    <property type="entry name" value="Thiolase-like"/>
</dbReference>
<dbReference type="SMART" id="SM00827">
    <property type="entry name" value="PKS_AT"/>
    <property type="match status" value="3"/>
</dbReference>
<organism evidence="8 9">
    <name type="scientific">Micromonospora humi</name>
    <dbReference type="NCBI Taxonomy" id="745366"/>
    <lineage>
        <taxon>Bacteria</taxon>
        <taxon>Bacillati</taxon>
        <taxon>Actinomycetota</taxon>
        <taxon>Actinomycetes</taxon>
        <taxon>Micromonosporales</taxon>
        <taxon>Micromonosporaceae</taxon>
        <taxon>Micromonospora</taxon>
    </lineage>
</organism>
<proteinExistence type="predicted"/>
<evidence type="ECO:0000259" key="6">
    <source>
        <dbReference type="PROSITE" id="PS50075"/>
    </source>
</evidence>
<dbReference type="InterPro" id="IPR014030">
    <property type="entry name" value="Ketoacyl_synth_N"/>
</dbReference>
<keyword evidence="4" id="KW-0511">Multifunctional enzyme</keyword>
<dbReference type="InterPro" id="IPR050091">
    <property type="entry name" value="PKS_NRPS_Biosynth_Enz"/>
</dbReference>
<dbReference type="Pfam" id="PF08659">
    <property type="entry name" value="KR"/>
    <property type="match status" value="3"/>
</dbReference>
<dbReference type="PANTHER" id="PTHR43775">
    <property type="entry name" value="FATTY ACID SYNTHASE"/>
    <property type="match status" value="1"/>
</dbReference>